<gene>
    <name evidence="1" type="ORF">D2E76_16015</name>
</gene>
<dbReference type="Proteomes" id="UP000284557">
    <property type="component" value="Unassembled WGS sequence"/>
</dbReference>
<evidence type="ECO:0000313" key="1">
    <source>
        <dbReference type="EMBL" id="RIT36763.1"/>
    </source>
</evidence>
<dbReference type="AlphaFoldDB" id="A0ABD7HM57"/>
<proteinExistence type="predicted"/>
<organism evidence="1 2">
    <name type="scientific">Mycobacteroides abscessus</name>
    <dbReference type="NCBI Taxonomy" id="36809"/>
    <lineage>
        <taxon>Bacteria</taxon>
        <taxon>Bacillati</taxon>
        <taxon>Actinomycetota</taxon>
        <taxon>Actinomycetes</taxon>
        <taxon>Mycobacteriales</taxon>
        <taxon>Mycobacteriaceae</taxon>
        <taxon>Mycobacteroides</taxon>
    </lineage>
</organism>
<sequence length="68" mass="7556">MKVLDRYGYLRLASLQHLPQTDDVQSGRLAPVVRQEVPELPCADSVGRAQVHVEFQQEERGLVAAGAR</sequence>
<reference evidence="1 2" key="1">
    <citation type="submission" date="2018-08" db="EMBL/GenBank/DDBJ databases">
        <title>Linezolid Resistance in Mycobacterium abscessus: MIC Distribution and Comprehensive Investigation of Resistance Mechanisms.</title>
        <authorList>
            <person name="Ye M."/>
            <person name="Xu L."/>
            <person name="Zou Y."/>
            <person name="Li B."/>
            <person name="Guo Q."/>
            <person name="Zhang Y."/>
            <person name="Zhan M."/>
            <person name="Xu B."/>
            <person name="Yu F."/>
            <person name="Zhang Z."/>
            <person name="Chu H."/>
        </authorList>
    </citation>
    <scope>NUCLEOTIDE SEQUENCE [LARGE SCALE GENOMIC DNA]</scope>
    <source>
        <strain evidence="1 2">G143</strain>
    </source>
</reference>
<comment type="caution">
    <text evidence="1">The sequence shown here is derived from an EMBL/GenBank/DDBJ whole genome shotgun (WGS) entry which is preliminary data.</text>
</comment>
<protein>
    <submittedName>
        <fullName evidence="1">Uncharacterized protein</fullName>
    </submittedName>
</protein>
<evidence type="ECO:0000313" key="2">
    <source>
        <dbReference type="Proteomes" id="UP000284557"/>
    </source>
</evidence>
<accession>A0ABD7HM57</accession>
<dbReference type="EMBL" id="QXBN01000012">
    <property type="protein sequence ID" value="RIT36763.1"/>
    <property type="molecule type" value="Genomic_DNA"/>
</dbReference>
<name>A0ABD7HM57_9MYCO</name>